<protein>
    <submittedName>
        <fullName evidence="3">DUF4189 domain-containing protein</fullName>
    </submittedName>
</protein>
<dbReference type="Proteomes" id="UP001155380">
    <property type="component" value="Unassembled WGS sequence"/>
</dbReference>
<feature type="signal peptide" evidence="1">
    <location>
        <begin position="1"/>
        <end position="22"/>
    </location>
</feature>
<feature type="domain" description="DUF4189" evidence="2">
    <location>
        <begin position="44"/>
        <end position="93"/>
    </location>
</feature>
<keyword evidence="1" id="KW-0732">Signal</keyword>
<evidence type="ECO:0000313" key="4">
    <source>
        <dbReference type="Proteomes" id="UP001155380"/>
    </source>
</evidence>
<feature type="chain" id="PRO_5042606144" evidence="1">
    <location>
        <begin position="23"/>
        <end position="159"/>
    </location>
</feature>
<dbReference type="AlphaFoldDB" id="A0AAJ1C128"/>
<dbReference type="EMBL" id="JAMXLX010000012">
    <property type="protein sequence ID" value="MCO5959815.1"/>
    <property type="molecule type" value="Genomic_DNA"/>
</dbReference>
<evidence type="ECO:0000313" key="3">
    <source>
        <dbReference type="EMBL" id="MCO5959815.1"/>
    </source>
</evidence>
<organism evidence="3 4">
    <name type="scientific">Ciceribacter sichuanensis</name>
    <dbReference type="NCBI Taxonomy" id="2949647"/>
    <lineage>
        <taxon>Bacteria</taxon>
        <taxon>Pseudomonadati</taxon>
        <taxon>Pseudomonadota</taxon>
        <taxon>Alphaproteobacteria</taxon>
        <taxon>Hyphomicrobiales</taxon>
        <taxon>Rhizobiaceae</taxon>
        <taxon>Ciceribacter</taxon>
    </lineage>
</organism>
<accession>A0AAJ1C128</accession>
<dbReference type="RefSeq" id="WP_250913795.1">
    <property type="nucleotide sequence ID" value="NZ_JAMXLX010000012.1"/>
</dbReference>
<feature type="domain" description="DUF4189" evidence="2">
    <location>
        <begin position="106"/>
        <end position="158"/>
    </location>
</feature>
<evidence type="ECO:0000256" key="1">
    <source>
        <dbReference type="SAM" id="SignalP"/>
    </source>
</evidence>
<comment type="caution">
    <text evidence="3">The sequence shown here is derived from an EMBL/GenBank/DDBJ whole genome shotgun (WGS) entry which is preliminary data.</text>
</comment>
<name>A0AAJ1C128_9HYPH</name>
<gene>
    <name evidence="3" type="ORF">NBH21_23865</name>
</gene>
<dbReference type="InterPro" id="IPR025240">
    <property type="entry name" value="DUF4189"/>
</dbReference>
<reference evidence="3" key="1">
    <citation type="submission" date="2022-06" db="EMBL/GenBank/DDBJ databases">
        <authorList>
            <person name="Sun Q."/>
        </authorList>
    </citation>
    <scope>NUCLEOTIDE SEQUENCE</scope>
    <source>
        <strain evidence="3">S101</strain>
    </source>
</reference>
<proteinExistence type="predicted"/>
<sequence length="159" mass="17236">MKKRTAFLNLWLVCVCTGAAFAADLSESYGVVPAPPVVGERGIWGAIAYSQSDDKHGFFWGADKRDEAEEIAQKHCQRAGGIDCNIVTVFRNHRHWDDDDRSEFPYNHCAALAVGETGGAGDPAWGAKSAATRREAEALSIGVCEASGSRCSIREWVCT</sequence>
<evidence type="ECO:0000259" key="2">
    <source>
        <dbReference type="Pfam" id="PF13827"/>
    </source>
</evidence>
<dbReference type="Pfam" id="PF13827">
    <property type="entry name" value="DUF4189"/>
    <property type="match status" value="2"/>
</dbReference>